<evidence type="ECO:0000256" key="1">
    <source>
        <dbReference type="ARBA" id="ARBA00009175"/>
    </source>
</evidence>
<dbReference type="RefSeq" id="WP_119909223.1">
    <property type="nucleotide sequence ID" value="NZ_QZCH01000002.1"/>
</dbReference>
<dbReference type="EMBL" id="QZCH01000002">
    <property type="protein sequence ID" value="RJG50421.1"/>
    <property type="molecule type" value="Genomic_DNA"/>
</dbReference>
<evidence type="ECO:0000313" key="8">
    <source>
        <dbReference type="EMBL" id="RJG50421.1"/>
    </source>
</evidence>
<feature type="signal peptide" evidence="7">
    <location>
        <begin position="1"/>
        <end position="19"/>
    </location>
</feature>
<keyword evidence="3 6" id="KW-0479">Metal-binding</keyword>
<dbReference type="PANTHER" id="PTHR30632">
    <property type="entry name" value="MOLYBDATE-BINDING PERIPLASMIC PROTEIN"/>
    <property type="match status" value="1"/>
</dbReference>
<name>A0A418YIE1_9GAMM</name>
<feature type="binding site" evidence="6">
    <location>
        <position position="140"/>
    </location>
    <ligand>
        <name>molybdate</name>
        <dbReference type="ChEBI" id="CHEBI:36264"/>
    </ligand>
</feature>
<evidence type="ECO:0000256" key="2">
    <source>
        <dbReference type="ARBA" id="ARBA00022505"/>
    </source>
</evidence>
<reference evidence="8 9" key="2">
    <citation type="submission" date="2019-01" db="EMBL/GenBank/DDBJ databases">
        <title>Motilimonas pumilus sp. nov., isolated from the gut of sea cucumber (Apostichopus japonicus).</title>
        <authorList>
            <person name="Wang F.-Q."/>
            <person name="Ren L.-H."/>
            <person name="Lin Y.-W."/>
            <person name="Sun G.-H."/>
            <person name="Du Z.-J."/>
            <person name="Zhao J.-X."/>
            <person name="Liu X.-J."/>
            <person name="Liu L.-J."/>
        </authorList>
    </citation>
    <scope>NUCLEOTIDE SEQUENCE [LARGE SCALE GENOMIC DNA]</scope>
    <source>
        <strain evidence="8 9">PLHSC7-2</strain>
    </source>
</reference>
<dbReference type="FunFam" id="3.40.190.10:FF:000035">
    <property type="entry name" value="Molybdate ABC transporter substrate-binding protein"/>
    <property type="match status" value="1"/>
</dbReference>
<keyword evidence="4 7" id="KW-0732">Signal</keyword>
<evidence type="ECO:0000256" key="6">
    <source>
        <dbReference type="PIRSR" id="PIRSR004846-1"/>
    </source>
</evidence>
<dbReference type="InterPro" id="IPR050682">
    <property type="entry name" value="ModA/WtpA"/>
</dbReference>
<feature type="binding site" evidence="6">
    <location>
        <position position="167"/>
    </location>
    <ligand>
        <name>molybdate</name>
        <dbReference type="ChEBI" id="CHEBI:36264"/>
    </ligand>
</feature>
<dbReference type="AlphaFoldDB" id="A0A418YIE1"/>
<dbReference type="GO" id="GO:1901359">
    <property type="term" value="F:tungstate binding"/>
    <property type="evidence" value="ECO:0007669"/>
    <property type="project" value="UniProtKB-ARBA"/>
</dbReference>
<proteinExistence type="inferred from homology"/>
<dbReference type="PANTHER" id="PTHR30632:SF17">
    <property type="entry name" value="MOLYBDATE-BINDING PROTEIN MODA"/>
    <property type="match status" value="1"/>
</dbReference>
<organism evidence="8 9">
    <name type="scientific">Motilimonas pumila</name>
    <dbReference type="NCBI Taxonomy" id="2303987"/>
    <lineage>
        <taxon>Bacteria</taxon>
        <taxon>Pseudomonadati</taxon>
        <taxon>Pseudomonadota</taxon>
        <taxon>Gammaproteobacteria</taxon>
        <taxon>Alteromonadales</taxon>
        <taxon>Alteromonadales genera incertae sedis</taxon>
        <taxon>Motilimonas</taxon>
    </lineage>
</organism>
<dbReference type="GO" id="GO:0046872">
    <property type="term" value="F:metal ion binding"/>
    <property type="evidence" value="ECO:0007669"/>
    <property type="project" value="UniProtKB-KW"/>
</dbReference>
<evidence type="ECO:0000313" key="9">
    <source>
        <dbReference type="Proteomes" id="UP000283255"/>
    </source>
</evidence>
<evidence type="ECO:0000256" key="5">
    <source>
        <dbReference type="ARBA" id="ARBA00062515"/>
    </source>
</evidence>
<feature type="binding site" evidence="6">
    <location>
        <position position="56"/>
    </location>
    <ligand>
        <name>molybdate</name>
        <dbReference type="ChEBI" id="CHEBI:36264"/>
    </ligand>
</feature>
<dbReference type="GO" id="GO:0015689">
    <property type="term" value="P:molybdate ion transport"/>
    <property type="evidence" value="ECO:0007669"/>
    <property type="project" value="InterPro"/>
</dbReference>
<dbReference type="Pfam" id="PF13531">
    <property type="entry name" value="SBP_bac_11"/>
    <property type="match status" value="1"/>
</dbReference>
<comment type="subunit">
    <text evidence="5">The complex is composed of two ATP-binding proteins (ModC), two transmembrane proteins (ModB) and a solute-binding protein (ModA).</text>
</comment>
<accession>A0A418YIE1</accession>
<dbReference type="GO" id="GO:0030288">
    <property type="term" value="C:outer membrane-bounded periplasmic space"/>
    <property type="evidence" value="ECO:0007669"/>
    <property type="project" value="TreeGrafter"/>
</dbReference>
<dbReference type="Gene3D" id="3.40.190.10">
    <property type="entry name" value="Periplasmic binding protein-like II"/>
    <property type="match status" value="2"/>
</dbReference>
<dbReference type="SUPFAM" id="SSF53850">
    <property type="entry name" value="Periplasmic binding protein-like II"/>
    <property type="match status" value="1"/>
</dbReference>
<evidence type="ECO:0000256" key="3">
    <source>
        <dbReference type="ARBA" id="ARBA00022723"/>
    </source>
</evidence>
<feature type="chain" id="PRO_5019556392" evidence="7">
    <location>
        <begin position="20"/>
        <end position="250"/>
    </location>
</feature>
<protein>
    <submittedName>
        <fullName evidence="8">Molybdate ABC transporter substrate-binding protein</fullName>
    </submittedName>
</protein>
<dbReference type="Proteomes" id="UP000283255">
    <property type="component" value="Unassembled WGS sequence"/>
</dbReference>
<evidence type="ECO:0000256" key="4">
    <source>
        <dbReference type="ARBA" id="ARBA00022729"/>
    </source>
</evidence>
<dbReference type="InterPro" id="IPR005950">
    <property type="entry name" value="ModA"/>
</dbReference>
<comment type="caution">
    <text evidence="8">The sequence shown here is derived from an EMBL/GenBank/DDBJ whole genome shotgun (WGS) entry which is preliminary data.</text>
</comment>
<evidence type="ECO:0000256" key="7">
    <source>
        <dbReference type="SAM" id="SignalP"/>
    </source>
</evidence>
<feature type="binding site" evidence="6">
    <location>
        <position position="29"/>
    </location>
    <ligand>
        <name>molybdate</name>
        <dbReference type="ChEBI" id="CHEBI:36264"/>
    </ligand>
</feature>
<feature type="binding site" evidence="6">
    <location>
        <position position="185"/>
    </location>
    <ligand>
        <name>molybdate</name>
        <dbReference type="ChEBI" id="CHEBI:36264"/>
    </ligand>
</feature>
<dbReference type="PIRSF" id="PIRSF004846">
    <property type="entry name" value="ModA"/>
    <property type="match status" value="1"/>
</dbReference>
<dbReference type="NCBIfam" id="TIGR01256">
    <property type="entry name" value="modA"/>
    <property type="match status" value="1"/>
</dbReference>
<dbReference type="OrthoDB" id="9785015at2"/>
<reference evidence="8 9" key="1">
    <citation type="submission" date="2018-09" db="EMBL/GenBank/DDBJ databases">
        <authorList>
            <person name="Wang F."/>
        </authorList>
    </citation>
    <scope>NUCLEOTIDE SEQUENCE [LARGE SCALE GENOMIC DNA]</scope>
    <source>
        <strain evidence="8 9">PLHSC7-2</strain>
    </source>
</reference>
<dbReference type="GO" id="GO:0030973">
    <property type="term" value="F:molybdate ion binding"/>
    <property type="evidence" value="ECO:0007669"/>
    <property type="project" value="TreeGrafter"/>
</dbReference>
<gene>
    <name evidence="8" type="primary">modA</name>
    <name evidence="8" type="ORF">D1Z90_02775</name>
</gene>
<sequence length="250" mass="26911">MVKFIALLLMAGLTLNVHAASVKVFAAASLSPALQQIIERYEQLHDDDIVLVSGASSALARQVSQGAPADIYVSANQAWMQYVLDNTAINTAKSQPWLGNQLVLVASGPQQGFDVTSVQAWQAALQQDYLAMADSRHVPAGIYGKQALSALGVWSELAHKIAASNNVRAALALVERGAAPLAVVYQTDAEASAKVHTLAVFPKDSHDPIIYPALLLSETRASARFYDFLWSQQALATLSQHSFEVFPRVN</sequence>
<comment type="similarity">
    <text evidence="1">Belongs to the bacterial solute-binding protein ModA family.</text>
</comment>
<keyword evidence="2 6" id="KW-0500">Molybdenum</keyword>
<keyword evidence="9" id="KW-1185">Reference proteome</keyword>